<reference evidence="14" key="1">
    <citation type="submission" date="2020-10" db="EMBL/GenBank/DDBJ databases">
        <authorList>
            <person name="Gilroy R."/>
        </authorList>
    </citation>
    <scope>NUCLEOTIDE SEQUENCE</scope>
    <source>
        <strain evidence="14">13361</strain>
    </source>
</reference>
<dbReference type="Pfam" id="PF01554">
    <property type="entry name" value="MatE"/>
    <property type="match status" value="2"/>
</dbReference>
<gene>
    <name evidence="14" type="ORF">IAB74_05110</name>
</gene>
<feature type="transmembrane region" description="Helical" evidence="13">
    <location>
        <begin position="192"/>
        <end position="213"/>
    </location>
</feature>
<dbReference type="GO" id="GO:0042910">
    <property type="term" value="F:xenobiotic transmembrane transporter activity"/>
    <property type="evidence" value="ECO:0007669"/>
    <property type="project" value="InterPro"/>
</dbReference>
<dbReference type="GO" id="GO:0006811">
    <property type="term" value="P:monoatomic ion transport"/>
    <property type="evidence" value="ECO:0007669"/>
    <property type="project" value="UniProtKB-KW"/>
</dbReference>
<keyword evidence="11 13" id="KW-0472">Membrane</keyword>
<dbReference type="InterPro" id="IPR002528">
    <property type="entry name" value="MATE_fam"/>
</dbReference>
<evidence type="ECO:0000256" key="4">
    <source>
        <dbReference type="ARBA" id="ARBA00020268"/>
    </source>
</evidence>
<evidence type="ECO:0000256" key="7">
    <source>
        <dbReference type="ARBA" id="ARBA00022475"/>
    </source>
</evidence>
<keyword evidence="7" id="KW-1003">Cell membrane</keyword>
<dbReference type="PANTHER" id="PTHR43298:SF2">
    <property type="entry name" value="FMN_FAD EXPORTER YEEO-RELATED"/>
    <property type="match status" value="1"/>
</dbReference>
<proteinExistence type="inferred from homology"/>
<dbReference type="EMBL" id="DVFK01000072">
    <property type="protein sequence ID" value="HIQ67868.1"/>
    <property type="molecule type" value="Genomic_DNA"/>
</dbReference>
<keyword evidence="6" id="KW-0050">Antiport</keyword>
<dbReference type="Proteomes" id="UP000886796">
    <property type="component" value="Unassembled WGS sequence"/>
</dbReference>
<dbReference type="PANTHER" id="PTHR43298">
    <property type="entry name" value="MULTIDRUG RESISTANCE PROTEIN NORM-RELATED"/>
    <property type="match status" value="1"/>
</dbReference>
<feature type="transmembrane region" description="Helical" evidence="13">
    <location>
        <begin position="51"/>
        <end position="74"/>
    </location>
</feature>
<dbReference type="GO" id="GO:0005886">
    <property type="term" value="C:plasma membrane"/>
    <property type="evidence" value="ECO:0007669"/>
    <property type="project" value="UniProtKB-SubCell"/>
</dbReference>
<feature type="transmembrane region" description="Helical" evidence="13">
    <location>
        <begin position="163"/>
        <end position="186"/>
    </location>
</feature>
<evidence type="ECO:0000256" key="1">
    <source>
        <dbReference type="ARBA" id="ARBA00003408"/>
    </source>
</evidence>
<evidence type="ECO:0000256" key="2">
    <source>
        <dbReference type="ARBA" id="ARBA00004651"/>
    </source>
</evidence>
<evidence type="ECO:0000256" key="10">
    <source>
        <dbReference type="ARBA" id="ARBA00023065"/>
    </source>
</evidence>
<accession>A0A9D0Z2N3</accession>
<feature type="transmembrane region" description="Helical" evidence="13">
    <location>
        <begin position="388"/>
        <end position="413"/>
    </location>
</feature>
<evidence type="ECO:0000313" key="15">
    <source>
        <dbReference type="Proteomes" id="UP000886796"/>
    </source>
</evidence>
<sequence>MENTLTSGSPMKLILRFSFPILLGMLFQQFYNLVDTIIVGQLLGANALAAVGSTGAINFLVLGFCMGICSGFSIPVAQKIGAKDNSSMRRYVMNGVYLSAIFTLVITVVTAVFCEDFLRLTQTPEDIFVDAYRYIFIIFLGIPGSILYNYLSSIIRALGDSKTPVYFLALSAFLNIFLDIALILWFQAGVAGAAIATIASQLIAGIACLFFMIKRFPILKTTRDERKISGHHCIRLCYIGIPMGLQYSITAIGSIILQTAINTLGSTYVAAVTAGGKLFQLLCAPMDSLGSTMAIYSGQNAGAAEFGRLRRGLLDSSLLGLVYSVFAYVLMYFFSRQGAMLFLNPQEPNLQQLIELVDRYILILTAFFFPLSLILGLRFSIQGMGFSVLAMSAGLMELVGRAIVAMGFVPIFGYDAACYASPVAWVMADLFLIPGSILCVRTLEKRHKEKNSLS</sequence>
<dbReference type="AlphaFoldDB" id="A0A9D0Z2N3"/>
<comment type="caution">
    <text evidence="14">The sequence shown here is derived from an EMBL/GenBank/DDBJ whole genome shotgun (WGS) entry which is preliminary data.</text>
</comment>
<reference evidence="14" key="2">
    <citation type="journal article" date="2021" name="PeerJ">
        <title>Extensive microbial diversity within the chicken gut microbiome revealed by metagenomics and culture.</title>
        <authorList>
            <person name="Gilroy R."/>
            <person name="Ravi A."/>
            <person name="Getino M."/>
            <person name="Pursley I."/>
            <person name="Horton D.L."/>
            <person name="Alikhan N.F."/>
            <person name="Baker D."/>
            <person name="Gharbi K."/>
            <person name="Hall N."/>
            <person name="Watson M."/>
            <person name="Adriaenssens E.M."/>
            <person name="Foster-Nyarko E."/>
            <person name="Jarju S."/>
            <person name="Secka A."/>
            <person name="Antonio M."/>
            <person name="Oren A."/>
            <person name="Chaudhuri R.R."/>
            <person name="La Ragione R."/>
            <person name="Hildebrand F."/>
            <person name="Pallen M.J."/>
        </authorList>
    </citation>
    <scope>NUCLEOTIDE SEQUENCE</scope>
    <source>
        <strain evidence="14">13361</strain>
    </source>
</reference>
<evidence type="ECO:0000256" key="5">
    <source>
        <dbReference type="ARBA" id="ARBA00022448"/>
    </source>
</evidence>
<dbReference type="GO" id="GO:0015297">
    <property type="term" value="F:antiporter activity"/>
    <property type="evidence" value="ECO:0007669"/>
    <property type="project" value="UniProtKB-KW"/>
</dbReference>
<dbReference type="InterPro" id="IPR050222">
    <property type="entry name" value="MATE_MdtK"/>
</dbReference>
<evidence type="ECO:0000256" key="12">
    <source>
        <dbReference type="ARBA" id="ARBA00031636"/>
    </source>
</evidence>
<evidence type="ECO:0000256" key="9">
    <source>
        <dbReference type="ARBA" id="ARBA00022989"/>
    </source>
</evidence>
<feature type="transmembrane region" description="Helical" evidence="13">
    <location>
        <begin position="360"/>
        <end position="381"/>
    </location>
</feature>
<feature type="transmembrane region" description="Helical" evidence="13">
    <location>
        <begin position="318"/>
        <end position="335"/>
    </location>
</feature>
<comment type="similarity">
    <text evidence="3">Belongs to the multi antimicrobial extrusion (MATE) (TC 2.A.66.1) family.</text>
</comment>
<evidence type="ECO:0000256" key="11">
    <source>
        <dbReference type="ARBA" id="ARBA00023136"/>
    </source>
</evidence>
<keyword evidence="9 13" id="KW-1133">Transmembrane helix</keyword>
<feature type="transmembrane region" description="Helical" evidence="13">
    <location>
        <begin position="13"/>
        <end position="31"/>
    </location>
</feature>
<organism evidence="14 15">
    <name type="scientific">Candidatus Faecousia excrementigallinarum</name>
    <dbReference type="NCBI Taxonomy" id="2840806"/>
    <lineage>
        <taxon>Bacteria</taxon>
        <taxon>Bacillati</taxon>
        <taxon>Bacillota</taxon>
        <taxon>Clostridia</taxon>
        <taxon>Eubacteriales</taxon>
        <taxon>Oscillospiraceae</taxon>
        <taxon>Faecousia</taxon>
    </lineage>
</organism>
<evidence type="ECO:0000256" key="3">
    <source>
        <dbReference type="ARBA" id="ARBA00010199"/>
    </source>
</evidence>
<keyword evidence="5" id="KW-0813">Transport</keyword>
<feature type="transmembrane region" description="Helical" evidence="13">
    <location>
        <begin position="419"/>
        <end position="440"/>
    </location>
</feature>
<dbReference type="PIRSF" id="PIRSF006603">
    <property type="entry name" value="DinF"/>
    <property type="match status" value="1"/>
</dbReference>
<dbReference type="NCBIfam" id="TIGR00797">
    <property type="entry name" value="matE"/>
    <property type="match status" value="1"/>
</dbReference>
<comment type="subcellular location">
    <subcellularLocation>
        <location evidence="2">Cell membrane</location>
        <topology evidence="2">Multi-pass membrane protein</topology>
    </subcellularLocation>
</comment>
<name>A0A9D0Z2N3_9FIRM</name>
<evidence type="ECO:0000313" key="14">
    <source>
        <dbReference type="EMBL" id="HIQ67868.1"/>
    </source>
</evidence>
<protein>
    <recommendedName>
        <fullName evidence="4">Probable multidrug resistance protein NorM</fullName>
    </recommendedName>
    <alternativeName>
        <fullName evidence="12">Multidrug-efflux transporter</fullName>
    </alternativeName>
</protein>
<keyword evidence="10" id="KW-0406">Ion transport</keyword>
<comment type="function">
    <text evidence="1">Multidrug efflux pump.</text>
</comment>
<evidence type="ECO:0000256" key="8">
    <source>
        <dbReference type="ARBA" id="ARBA00022692"/>
    </source>
</evidence>
<keyword evidence="8 13" id="KW-0812">Transmembrane</keyword>
<dbReference type="InterPro" id="IPR048279">
    <property type="entry name" value="MdtK-like"/>
</dbReference>
<evidence type="ECO:0000256" key="6">
    <source>
        <dbReference type="ARBA" id="ARBA00022449"/>
    </source>
</evidence>
<feature type="transmembrane region" description="Helical" evidence="13">
    <location>
        <begin position="133"/>
        <end position="151"/>
    </location>
</feature>
<dbReference type="CDD" id="cd13138">
    <property type="entry name" value="MATE_yoeA_like"/>
    <property type="match status" value="1"/>
</dbReference>
<evidence type="ECO:0000256" key="13">
    <source>
        <dbReference type="SAM" id="Phobius"/>
    </source>
</evidence>
<feature type="transmembrane region" description="Helical" evidence="13">
    <location>
        <begin position="95"/>
        <end position="113"/>
    </location>
</feature>